<evidence type="ECO:0000256" key="6">
    <source>
        <dbReference type="ARBA" id="ARBA00022839"/>
    </source>
</evidence>
<accession>A0A917JDJ9</accession>
<keyword evidence="2 13" id="KW-0547">Nucleotide-binding</keyword>
<evidence type="ECO:0000256" key="13">
    <source>
        <dbReference type="HAMAP-Rule" id="MF_01451"/>
    </source>
</evidence>
<organism evidence="17 18">
    <name type="scientific">Enterococcus alcedinis</name>
    <dbReference type="NCBI Taxonomy" id="1274384"/>
    <lineage>
        <taxon>Bacteria</taxon>
        <taxon>Bacillati</taxon>
        <taxon>Bacillota</taxon>
        <taxon>Bacilli</taxon>
        <taxon>Lactobacillales</taxon>
        <taxon>Enterococcaceae</taxon>
        <taxon>Enterococcus</taxon>
    </lineage>
</organism>
<dbReference type="Gene3D" id="3.40.50.300">
    <property type="entry name" value="P-loop containing nucleotide triphosphate hydrolases"/>
    <property type="match status" value="4"/>
</dbReference>
<dbReference type="Pfam" id="PF13361">
    <property type="entry name" value="UvrD_C"/>
    <property type="match status" value="1"/>
</dbReference>
<comment type="similarity">
    <text evidence="13">Belongs to the helicase family. AddA subfamily.</text>
</comment>
<dbReference type="InterPro" id="IPR014016">
    <property type="entry name" value="UvrD-like_ATP-bd"/>
</dbReference>
<dbReference type="Gene3D" id="3.90.320.10">
    <property type="match status" value="1"/>
</dbReference>
<dbReference type="InterPro" id="IPR011604">
    <property type="entry name" value="PDDEXK-like_dom_sf"/>
</dbReference>
<keyword evidence="4 13" id="KW-0378">Hydrolase</keyword>
<evidence type="ECO:0000313" key="18">
    <source>
        <dbReference type="Proteomes" id="UP000622610"/>
    </source>
</evidence>
<dbReference type="Pfam" id="PF00580">
    <property type="entry name" value="UvrD-helicase"/>
    <property type="match status" value="1"/>
</dbReference>
<protein>
    <recommendedName>
        <fullName evidence="13">ATP-dependent helicase/nuclease subunit A</fullName>
        <ecNumber evidence="13">3.1.-.-</ecNumber>
        <ecNumber evidence="13">5.6.2.4</ecNumber>
    </recommendedName>
    <alternativeName>
        <fullName evidence="13">ATP-dependent helicase/nuclease AddA</fullName>
    </alternativeName>
    <alternativeName>
        <fullName evidence="13">DNA 3'-5' helicase AddA</fullName>
    </alternativeName>
</protein>
<dbReference type="InterPro" id="IPR011335">
    <property type="entry name" value="Restrct_endonuc-II-like"/>
</dbReference>
<name>A0A917JDJ9_9ENTE</name>
<comment type="cofactor">
    <cofactor evidence="13">
        <name>Mg(2+)</name>
        <dbReference type="ChEBI" id="CHEBI:18420"/>
    </cofactor>
</comment>
<dbReference type="GO" id="GO:0043138">
    <property type="term" value="F:3'-5' DNA helicase activity"/>
    <property type="evidence" value="ECO:0007669"/>
    <property type="project" value="UniProtKB-UniRule"/>
</dbReference>
<feature type="domain" description="UvrD-like helicase C-terminal" evidence="16">
    <location>
        <begin position="504"/>
        <end position="795"/>
    </location>
</feature>
<dbReference type="GO" id="GO:0033202">
    <property type="term" value="C:DNA helicase complex"/>
    <property type="evidence" value="ECO:0007669"/>
    <property type="project" value="TreeGrafter"/>
</dbReference>
<evidence type="ECO:0000256" key="14">
    <source>
        <dbReference type="PROSITE-ProRule" id="PRU00560"/>
    </source>
</evidence>
<comment type="subunit">
    <text evidence="13">Heterodimer of AddA and AddB/RexB.</text>
</comment>
<feature type="binding site" evidence="14">
    <location>
        <begin position="32"/>
        <end position="39"/>
    </location>
    <ligand>
        <name>ATP</name>
        <dbReference type="ChEBI" id="CHEBI:30616"/>
    </ligand>
</feature>
<reference evidence="17" key="1">
    <citation type="journal article" date="2014" name="Int. J. Syst. Evol. Microbiol.">
        <title>Complete genome sequence of Corynebacterium casei LMG S-19264T (=DSM 44701T), isolated from a smear-ripened cheese.</title>
        <authorList>
            <consortium name="US DOE Joint Genome Institute (JGI-PGF)"/>
            <person name="Walter F."/>
            <person name="Albersmeier A."/>
            <person name="Kalinowski J."/>
            <person name="Ruckert C."/>
        </authorList>
    </citation>
    <scope>NUCLEOTIDE SEQUENCE</scope>
    <source>
        <strain evidence="17">CCM 8433</strain>
    </source>
</reference>
<evidence type="ECO:0000256" key="3">
    <source>
        <dbReference type="ARBA" id="ARBA00022763"/>
    </source>
</evidence>
<dbReference type="CDD" id="cd18807">
    <property type="entry name" value="SF1_C_UvrD"/>
    <property type="match status" value="1"/>
</dbReference>
<evidence type="ECO:0000259" key="15">
    <source>
        <dbReference type="PROSITE" id="PS51198"/>
    </source>
</evidence>
<evidence type="ECO:0000256" key="1">
    <source>
        <dbReference type="ARBA" id="ARBA00022722"/>
    </source>
</evidence>
<dbReference type="GO" id="GO:0000724">
    <property type="term" value="P:double-strand break repair via homologous recombination"/>
    <property type="evidence" value="ECO:0007669"/>
    <property type="project" value="UniProtKB-UniRule"/>
</dbReference>
<evidence type="ECO:0000256" key="10">
    <source>
        <dbReference type="ARBA" id="ARBA00023235"/>
    </source>
</evidence>
<keyword evidence="1 13" id="KW-0540">Nuclease</keyword>
<keyword evidence="5 13" id="KW-0347">Helicase</keyword>
<evidence type="ECO:0000256" key="5">
    <source>
        <dbReference type="ARBA" id="ARBA00022806"/>
    </source>
</evidence>
<keyword evidence="7 13" id="KW-0067">ATP-binding</keyword>
<dbReference type="InterPro" id="IPR014017">
    <property type="entry name" value="DNA_helicase_UvrD-like_C"/>
</dbReference>
<keyword evidence="10 13" id="KW-0413">Isomerase</keyword>
<comment type="catalytic activity">
    <reaction evidence="11 13">
        <text>Couples ATP hydrolysis with the unwinding of duplex DNA by translocating in the 3'-5' direction.</text>
        <dbReference type="EC" id="5.6.2.4"/>
    </reaction>
</comment>
<evidence type="ECO:0000256" key="7">
    <source>
        <dbReference type="ARBA" id="ARBA00022840"/>
    </source>
</evidence>
<evidence type="ECO:0000256" key="9">
    <source>
        <dbReference type="ARBA" id="ARBA00023204"/>
    </source>
</evidence>
<evidence type="ECO:0000256" key="2">
    <source>
        <dbReference type="ARBA" id="ARBA00022741"/>
    </source>
</evidence>
<keyword evidence="9 13" id="KW-0234">DNA repair</keyword>
<dbReference type="AlphaFoldDB" id="A0A917JDJ9"/>
<dbReference type="SUPFAM" id="SSF52980">
    <property type="entry name" value="Restriction endonuclease-like"/>
    <property type="match status" value="1"/>
</dbReference>
<dbReference type="InterPro" id="IPR014152">
    <property type="entry name" value="AddA"/>
</dbReference>
<dbReference type="InterPro" id="IPR027417">
    <property type="entry name" value="P-loop_NTPase"/>
</dbReference>
<dbReference type="RefSeq" id="WP_188366712.1">
    <property type="nucleotide sequence ID" value="NZ_BMDT01000001.1"/>
</dbReference>
<dbReference type="Proteomes" id="UP000622610">
    <property type="component" value="Unassembled WGS sequence"/>
</dbReference>
<gene>
    <name evidence="13 17" type="primary">addA</name>
    <name evidence="17" type="ORF">GCM10011482_05420</name>
</gene>
<dbReference type="PANTHER" id="PTHR11070">
    <property type="entry name" value="UVRD / RECB / PCRA DNA HELICASE FAMILY MEMBER"/>
    <property type="match status" value="1"/>
</dbReference>
<reference evidence="17" key="2">
    <citation type="submission" date="2020-09" db="EMBL/GenBank/DDBJ databases">
        <authorList>
            <person name="Sun Q."/>
            <person name="Sedlacek I."/>
        </authorList>
    </citation>
    <scope>NUCLEOTIDE SEQUENCE</scope>
    <source>
        <strain evidence="17">CCM 8433</strain>
    </source>
</reference>
<dbReference type="GO" id="GO:0005829">
    <property type="term" value="C:cytosol"/>
    <property type="evidence" value="ECO:0007669"/>
    <property type="project" value="TreeGrafter"/>
</dbReference>
<evidence type="ECO:0000313" key="17">
    <source>
        <dbReference type="EMBL" id="GGI64888.1"/>
    </source>
</evidence>
<dbReference type="EC" id="3.1.-.-" evidence="13"/>
<feature type="domain" description="UvrD-like helicase ATP-binding" evidence="15">
    <location>
        <begin position="11"/>
        <end position="477"/>
    </location>
</feature>
<evidence type="ECO:0000259" key="16">
    <source>
        <dbReference type="PROSITE" id="PS51217"/>
    </source>
</evidence>
<evidence type="ECO:0000256" key="8">
    <source>
        <dbReference type="ARBA" id="ARBA00023125"/>
    </source>
</evidence>
<comment type="caution">
    <text evidence="17">The sequence shown here is derived from an EMBL/GenBank/DDBJ whole genome shotgun (WGS) entry which is preliminary data.</text>
</comment>
<evidence type="ECO:0000256" key="4">
    <source>
        <dbReference type="ARBA" id="ARBA00022801"/>
    </source>
</evidence>
<dbReference type="PROSITE" id="PS51217">
    <property type="entry name" value="UVRD_HELICASE_CTER"/>
    <property type="match status" value="1"/>
</dbReference>
<keyword evidence="8 13" id="KW-0238">DNA-binding</keyword>
<dbReference type="InterPro" id="IPR000212">
    <property type="entry name" value="DNA_helicase_UvrD/REP"/>
</dbReference>
<proteinExistence type="inferred from homology"/>
<dbReference type="EC" id="5.6.2.4" evidence="13"/>
<keyword evidence="6 13" id="KW-0269">Exonuclease</keyword>
<dbReference type="EMBL" id="BMDT01000001">
    <property type="protein sequence ID" value="GGI64888.1"/>
    <property type="molecule type" value="Genomic_DNA"/>
</dbReference>
<evidence type="ECO:0000256" key="12">
    <source>
        <dbReference type="ARBA" id="ARBA00048988"/>
    </source>
</evidence>
<evidence type="ECO:0000256" key="11">
    <source>
        <dbReference type="ARBA" id="ARBA00034617"/>
    </source>
</evidence>
<comment type="catalytic activity">
    <reaction evidence="12 13">
        <text>ATP + H2O = ADP + phosphate + H(+)</text>
        <dbReference type="Rhea" id="RHEA:13065"/>
        <dbReference type="ChEBI" id="CHEBI:15377"/>
        <dbReference type="ChEBI" id="CHEBI:15378"/>
        <dbReference type="ChEBI" id="CHEBI:30616"/>
        <dbReference type="ChEBI" id="CHEBI:43474"/>
        <dbReference type="ChEBI" id="CHEBI:456216"/>
        <dbReference type="EC" id="5.6.2.4"/>
    </reaction>
</comment>
<sequence>MTNIPLKPQNETFTDTQWQAIFDEGDHLLISASAGSGKTTVLVRRVIEKLKNGVNIDELLIVTFTEAAAREMKERIQSELQKSVNDESDAERRQHFVKQLTLLPMAHISTLHSFCLAVIRRYYYLIGIDPIFRLLTDETERILLKEEVWEELRDQKYESGSEVFYRLTENFVNDRSDEALTDVVMDLHRFAQANPDPENWLENLAKQYTHSDDLSAHPLFRKYIEPVFTAQLQGAVNQIQQSLEQVAGQKDFAKLSEMLENDYAQVAFLLQSLKDKELTVFYQALGNVSFGRFPTYRKEEQKLVSVPIKEQRDALKDQVGEMQNAFAYSPEKILELMTQAQPLVEEMGQLTLTFMHHLKQRKKDKGVLEFNDLEHYALEILRGDAQEGSEASTYYRQQFKEVLVDEYQDVNRLQEAILSWVRTPDDENGNQFMVGDVKQSIYAFRLADPTLFIDKYLAYEKQEGGRRIILADNFRSRHEVLHFTNLIFQQLMNEELGQIPYDQAAQLVPGFPNFPESEAFVPELLIYEKENEESNDEGIIDDWLLEDKTDGELHLVALKIKELVDSKFQIYDKKLKENRPVTYRDIVLLTPTRKNNLMLLDIFKKFEIPLEINDAQNYFQATEIQTMIALLQLIDNPYQDIPLAAVLRSPIVGLNEQQLVEIRLLNKASSYYEAFLMGQKLKTPLGKKINQFMTQLDAWREKARRVSIAELLWEIYEETAYLDYVIGLPSGRQRYANLIALVNRAEMYETSSFRGLYQFIRFIEKIQEKEKDLAQPFTQSVEDAVKLMTIHGSKGLEFPVVFILDMNKRFNNQDLNGRFVLEEQLGAGIQLIDEERIRYETLPYQVIKQVRLEKALSEEMRKLYVALTRSEQKLYLVGSYKNKADALKQWSQALNETEPILNRTLRYKPLGNLMNWIGMTLIRHPKMQTFFDDEIDPSKKIHHPGDFKIDWWNEEKIKQATVLLEEEQTIVTEEVAEVEEDLAPVFQVLEFKYPLEKSTMTTSYQSVSEIKRLYNDPDEKEITKLAWESTFEQSQKQQYRYVNERLNQPKFMQEQTVDGAAIGSATHTFLQLLPLTMEPDLASLQAQMKDFVAKNQLDENLAKKIPLKAILWFFETDLGKEILANPSLVKREQPFSMLKDAQDVYLDFNEKGAELLIHGMIDGYIEYEDHVILYDFKTDTVIKDEEAFVQSYQGQLRLYKEALEEALNKPVQAVYLIALSAQKIISLQEKSF</sequence>
<dbReference type="NCBIfam" id="TIGR02785">
    <property type="entry name" value="addA_Gpos"/>
    <property type="match status" value="1"/>
</dbReference>
<dbReference type="HAMAP" id="MF_01451">
    <property type="entry name" value="AddA"/>
    <property type="match status" value="1"/>
</dbReference>
<dbReference type="PANTHER" id="PTHR11070:SF48">
    <property type="entry name" value="ATP-DEPENDENT HELICASE_NUCLEASE SUBUNIT A"/>
    <property type="match status" value="1"/>
</dbReference>
<comment type="function">
    <text evidence="13">The heterodimer acts as both an ATP-dependent DNA helicase and an ATP-dependent, dual-direction single-stranded exonuclease. Recognizes the chi site generating a DNA molecule suitable for the initiation of homologous recombination. The AddA nuclease domain is required for chi fragment generation; this subunit has the helicase and 3' -&gt; 5' nuclease activities.</text>
</comment>
<keyword evidence="18" id="KW-1185">Reference proteome</keyword>
<dbReference type="GO" id="GO:0003690">
    <property type="term" value="F:double-stranded DNA binding"/>
    <property type="evidence" value="ECO:0007669"/>
    <property type="project" value="UniProtKB-UniRule"/>
</dbReference>
<dbReference type="GO" id="GO:0008408">
    <property type="term" value="F:3'-5' exonuclease activity"/>
    <property type="evidence" value="ECO:0007669"/>
    <property type="project" value="UniProtKB-UniRule"/>
</dbReference>
<dbReference type="GO" id="GO:0005524">
    <property type="term" value="F:ATP binding"/>
    <property type="evidence" value="ECO:0007669"/>
    <property type="project" value="UniProtKB-UniRule"/>
</dbReference>
<dbReference type="SUPFAM" id="SSF52540">
    <property type="entry name" value="P-loop containing nucleoside triphosphate hydrolases"/>
    <property type="match status" value="1"/>
</dbReference>
<keyword evidence="3 13" id="KW-0227">DNA damage</keyword>
<dbReference type="PROSITE" id="PS51198">
    <property type="entry name" value="UVRD_HELICASE_ATP_BIND"/>
    <property type="match status" value="1"/>
</dbReference>